<reference evidence="1 2" key="1">
    <citation type="journal article" date="2013" name="Genome Announc.">
        <title>Draft Genome Sequence of Winogradskyella psychrotolerans RS-3T, Isolated from the Marine Transect of Kongsfjorden, Ny-Alesund, Svalbard, Arctic Ocean.</title>
        <authorList>
            <person name="Kumar Pinnaka A."/>
            <person name="Ara S."/>
            <person name="Singh A."/>
            <person name="Shivaji S."/>
        </authorList>
    </citation>
    <scope>NUCLEOTIDE SEQUENCE [LARGE SCALE GENOMIC DNA]</scope>
    <source>
        <strain evidence="1 2">RS-3</strain>
    </source>
</reference>
<dbReference type="STRING" id="641526.ADIWIN_2456"/>
<dbReference type="Proteomes" id="UP000014962">
    <property type="component" value="Unassembled WGS sequence"/>
</dbReference>
<dbReference type="RefSeq" id="WP_020896460.1">
    <property type="nucleotide sequence ID" value="NZ_ATMR01000117.1"/>
</dbReference>
<dbReference type="EMBL" id="ATMR01000117">
    <property type="protein sequence ID" value="EPR72566.1"/>
    <property type="molecule type" value="Genomic_DNA"/>
</dbReference>
<dbReference type="AlphaFoldDB" id="S7VRD1"/>
<evidence type="ECO:0000313" key="1">
    <source>
        <dbReference type="EMBL" id="EPR72566.1"/>
    </source>
</evidence>
<proteinExistence type="predicted"/>
<organism evidence="1 2">
    <name type="scientific">Winogradskyella psychrotolerans RS-3</name>
    <dbReference type="NCBI Taxonomy" id="641526"/>
    <lineage>
        <taxon>Bacteria</taxon>
        <taxon>Pseudomonadati</taxon>
        <taxon>Bacteroidota</taxon>
        <taxon>Flavobacteriia</taxon>
        <taxon>Flavobacteriales</taxon>
        <taxon>Flavobacteriaceae</taxon>
        <taxon>Winogradskyella</taxon>
    </lineage>
</organism>
<protein>
    <submittedName>
        <fullName evidence="1">Uncharacterized protein</fullName>
    </submittedName>
</protein>
<keyword evidence="2" id="KW-1185">Reference proteome</keyword>
<name>S7VRD1_9FLAO</name>
<gene>
    <name evidence="1" type="ORF">ADIWIN_2456</name>
</gene>
<dbReference type="Pfam" id="PF21983">
    <property type="entry name" value="NikA-like"/>
    <property type="match status" value="1"/>
</dbReference>
<accession>S7VRD1</accession>
<comment type="caution">
    <text evidence="1">The sequence shown here is derived from an EMBL/GenBank/DDBJ whole genome shotgun (WGS) entry which is preliminary data.</text>
</comment>
<sequence length="46" mass="5325">MRKKTKIITLRISDLDYVEIEAAAQELGVSISEYIREKSVPKYILL</sequence>
<dbReference type="InterPro" id="IPR053842">
    <property type="entry name" value="NikA-like"/>
</dbReference>
<evidence type="ECO:0000313" key="2">
    <source>
        <dbReference type="Proteomes" id="UP000014962"/>
    </source>
</evidence>